<dbReference type="AlphaFoldDB" id="A0AAV8U719"/>
<dbReference type="InterPro" id="IPR005162">
    <property type="entry name" value="Retrotrans_gag_dom"/>
</dbReference>
<evidence type="ECO:0000259" key="2">
    <source>
        <dbReference type="Pfam" id="PF03732"/>
    </source>
</evidence>
<evidence type="ECO:0000313" key="3">
    <source>
        <dbReference type="EMBL" id="KAJ8775106.1"/>
    </source>
</evidence>
<sequence>MSRCVVNAILYDPEIEKTAKRLRNGLQASVESDTETEYEEEIEVEQQPDGKLNRGHAQDMALNKTLQDLGRPTEAQHLLCIDFPELQEGFELKSGLIHLLPTFRGLENEDPNKHLKEFHLVCTSMKPRNVTEDQIKLRAFPFSLQDAAKDWLYYLPPGTINTWEGMSRQFLEKYFPASRAANIRREICGIKQKDSENLYEYWERYKRILASCPQHDISEQLIIQYFYDGLIPMERRMMDAASGGAIVSKTPVEARELISTMAANSQQFGARPDIPRRVNEVNVTSLNEVKSLLTTLVEKLNVGTPPPARACGICTSLAHPTDAYPTLHDETPENVNSIRFQQRKFDPYSNTYNPGWRSHPNFSYANNQPTQQNFYHGPPPPP</sequence>
<feature type="compositionally biased region" description="Polar residues" evidence="1">
    <location>
        <begin position="360"/>
        <end position="374"/>
    </location>
</feature>
<dbReference type="Proteomes" id="UP001159364">
    <property type="component" value="Linkage Group LG01"/>
</dbReference>
<evidence type="ECO:0000256" key="1">
    <source>
        <dbReference type="SAM" id="MobiDB-lite"/>
    </source>
</evidence>
<dbReference type="PANTHER" id="PTHR33223">
    <property type="entry name" value="CCHC-TYPE DOMAIN-CONTAINING PROTEIN"/>
    <property type="match status" value="1"/>
</dbReference>
<keyword evidence="4" id="KW-1185">Reference proteome</keyword>
<dbReference type="Pfam" id="PF03732">
    <property type="entry name" value="Retrotrans_gag"/>
    <property type="match status" value="1"/>
</dbReference>
<comment type="caution">
    <text evidence="3">The sequence shown here is derived from an EMBL/GenBank/DDBJ whole genome shotgun (WGS) entry which is preliminary data.</text>
</comment>
<organism evidence="3 4">
    <name type="scientific">Erythroxylum novogranatense</name>
    <dbReference type="NCBI Taxonomy" id="1862640"/>
    <lineage>
        <taxon>Eukaryota</taxon>
        <taxon>Viridiplantae</taxon>
        <taxon>Streptophyta</taxon>
        <taxon>Embryophyta</taxon>
        <taxon>Tracheophyta</taxon>
        <taxon>Spermatophyta</taxon>
        <taxon>Magnoliopsida</taxon>
        <taxon>eudicotyledons</taxon>
        <taxon>Gunneridae</taxon>
        <taxon>Pentapetalae</taxon>
        <taxon>rosids</taxon>
        <taxon>fabids</taxon>
        <taxon>Malpighiales</taxon>
        <taxon>Erythroxylaceae</taxon>
        <taxon>Erythroxylum</taxon>
    </lineage>
</organism>
<gene>
    <name evidence="3" type="ORF">K2173_020110</name>
</gene>
<dbReference type="EMBL" id="JAIWQS010000001">
    <property type="protein sequence ID" value="KAJ8775106.1"/>
    <property type="molecule type" value="Genomic_DNA"/>
</dbReference>
<dbReference type="PANTHER" id="PTHR33223:SF3">
    <property type="match status" value="1"/>
</dbReference>
<proteinExistence type="predicted"/>
<name>A0AAV8U719_9ROSI</name>
<protein>
    <recommendedName>
        <fullName evidence="2">Retrotransposon gag domain-containing protein</fullName>
    </recommendedName>
</protein>
<accession>A0AAV8U719</accession>
<feature type="domain" description="Retrotransposon gag" evidence="2">
    <location>
        <begin position="139"/>
        <end position="230"/>
    </location>
</feature>
<feature type="region of interest" description="Disordered" evidence="1">
    <location>
        <begin position="359"/>
        <end position="382"/>
    </location>
</feature>
<reference evidence="3 4" key="1">
    <citation type="submission" date="2021-09" db="EMBL/GenBank/DDBJ databases">
        <title>Genomic insights and catalytic innovation underlie evolution of tropane alkaloids biosynthesis.</title>
        <authorList>
            <person name="Wang Y.-J."/>
            <person name="Tian T."/>
            <person name="Huang J.-P."/>
            <person name="Huang S.-X."/>
        </authorList>
    </citation>
    <scope>NUCLEOTIDE SEQUENCE [LARGE SCALE GENOMIC DNA]</scope>
    <source>
        <strain evidence="3">KIB-2018</strain>
        <tissue evidence="3">Leaf</tissue>
    </source>
</reference>
<evidence type="ECO:0000313" key="4">
    <source>
        <dbReference type="Proteomes" id="UP001159364"/>
    </source>
</evidence>